<sequence>MPIVNQVHLFNINKYSTFRNNTWIHYPQRTELTLCIINKCEEEENSNSNSSSSRGSRGSSSSMCTEVIIQWKGSRLDSHELFLNAKVTTSILKKAPCIGIKQANGNGKILFRFQISLESDGEYDRCCQILEGLRLSSRKSEKQPCLETNCSTPESLFSQQLSLQLQNAVVNIPSQVEQSVQKHSLSLEQNTQNDSIPKHGKKQLTQETHNSLQVQHQSDMVHQAMVNNVDNQSNITTHPPKSPQYPTPTNDFVFSQNQMHNTSLISPLYPGPKIYNHLMSSNSTNSTNSTSTSNNNPHFSIFRIRQNIPIPQTVQ</sequence>
<evidence type="ECO:0000256" key="1">
    <source>
        <dbReference type="SAM" id="MobiDB-lite"/>
    </source>
</evidence>
<evidence type="ECO:0000313" key="2">
    <source>
        <dbReference type="EMBL" id="EDK43930.1"/>
    </source>
</evidence>
<dbReference type="KEGG" id="lel:PVL30_002084"/>
<dbReference type="EMBL" id="CH981525">
    <property type="protein sequence ID" value="EDK43930.1"/>
    <property type="molecule type" value="Genomic_DNA"/>
</dbReference>
<protein>
    <submittedName>
        <fullName evidence="2">Uncharacterized protein</fullName>
    </submittedName>
</protein>
<evidence type="ECO:0000313" key="3">
    <source>
        <dbReference type="Proteomes" id="UP000001996"/>
    </source>
</evidence>
<feature type="region of interest" description="Disordered" evidence="1">
    <location>
        <begin position="279"/>
        <end position="315"/>
    </location>
</feature>
<dbReference type="OrthoDB" id="4025959at2759"/>
<accession>A5DXM2</accession>
<feature type="region of interest" description="Disordered" evidence="1">
    <location>
        <begin position="190"/>
        <end position="210"/>
    </location>
</feature>
<dbReference type="GO" id="GO:0007131">
    <property type="term" value="P:reciprocal meiotic recombination"/>
    <property type="evidence" value="ECO:0007669"/>
    <property type="project" value="InterPro"/>
</dbReference>
<dbReference type="AlphaFoldDB" id="A5DXM2"/>
<name>A5DXM2_LODEL</name>
<proteinExistence type="predicted"/>
<feature type="compositionally biased region" description="Low complexity" evidence="1">
    <location>
        <begin position="280"/>
        <end position="296"/>
    </location>
</feature>
<dbReference type="Pfam" id="PF03525">
    <property type="entry name" value="Meiotic_rec114"/>
    <property type="match status" value="1"/>
</dbReference>
<dbReference type="Proteomes" id="UP000001996">
    <property type="component" value="Unassembled WGS sequence"/>
</dbReference>
<dbReference type="VEuPathDB" id="FungiDB:LELG_02109"/>
<gene>
    <name evidence="2" type="ORF">LELG_02109</name>
</gene>
<dbReference type="InParanoid" id="A5DXM2"/>
<organism evidence="2 3">
    <name type="scientific">Lodderomyces elongisporus (strain ATCC 11503 / CBS 2605 / JCM 1781 / NBRC 1676 / NRRL YB-4239)</name>
    <name type="common">Yeast</name>
    <name type="synonym">Saccharomyces elongisporus</name>
    <dbReference type="NCBI Taxonomy" id="379508"/>
    <lineage>
        <taxon>Eukaryota</taxon>
        <taxon>Fungi</taxon>
        <taxon>Dikarya</taxon>
        <taxon>Ascomycota</taxon>
        <taxon>Saccharomycotina</taxon>
        <taxon>Pichiomycetes</taxon>
        <taxon>Debaryomycetaceae</taxon>
        <taxon>Candida/Lodderomyces clade</taxon>
        <taxon>Lodderomyces</taxon>
    </lineage>
</organism>
<keyword evidence="3" id="KW-1185">Reference proteome</keyword>
<dbReference type="HOGENOM" id="CLU_882991_0_0_1"/>
<reference evidence="2 3" key="1">
    <citation type="journal article" date="2009" name="Nature">
        <title>Evolution of pathogenicity and sexual reproduction in eight Candida genomes.</title>
        <authorList>
            <person name="Butler G."/>
            <person name="Rasmussen M.D."/>
            <person name="Lin M.F."/>
            <person name="Santos M.A."/>
            <person name="Sakthikumar S."/>
            <person name="Munro C.A."/>
            <person name="Rheinbay E."/>
            <person name="Grabherr M."/>
            <person name="Forche A."/>
            <person name="Reedy J.L."/>
            <person name="Agrafioti I."/>
            <person name="Arnaud M.B."/>
            <person name="Bates S."/>
            <person name="Brown A.J."/>
            <person name="Brunke S."/>
            <person name="Costanzo M.C."/>
            <person name="Fitzpatrick D.A."/>
            <person name="de Groot P.W."/>
            <person name="Harris D."/>
            <person name="Hoyer L.L."/>
            <person name="Hube B."/>
            <person name="Klis F.M."/>
            <person name="Kodira C."/>
            <person name="Lennard N."/>
            <person name="Logue M.E."/>
            <person name="Martin R."/>
            <person name="Neiman A.M."/>
            <person name="Nikolaou E."/>
            <person name="Quail M.A."/>
            <person name="Quinn J."/>
            <person name="Santos M.C."/>
            <person name="Schmitzberger F.F."/>
            <person name="Sherlock G."/>
            <person name="Shah P."/>
            <person name="Silverstein K.A."/>
            <person name="Skrzypek M.S."/>
            <person name="Soll D."/>
            <person name="Staggs R."/>
            <person name="Stansfield I."/>
            <person name="Stumpf M.P."/>
            <person name="Sudbery P.E."/>
            <person name="Srikantha T."/>
            <person name="Zeng Q."/>
            <person name="Berman J."/>
            <person name="Berriman M."/>
            <person name="Heitman J."/>
            <person name="Gow N.A."/>
            <person name="Lorenz M.C."/>
            <person name="Birren B.W."/>
            <person name="Kellis M."/>
            <person name="Cuomo C.A."/>
        </authorList>
    </citation>
    <scope>NUCLEOTIDE SEQUENCE [LARGE SCALE GENOMIC DNA]</scope>
    <source>
        <strain evidence="3">ATCC 11503 / BCRC 21390 / CBS 2605 / JCM 1781 / NBRC 1676 / NRRL YB-4239</strain>
    </source>
</reference>
<dbReference type="InterPro" id="IPR004354">
    <property type="entry name" value="Meiotic_Rec114"/>
</dbReference>
<dbReference type="GeneID" id="5233826"/>